<dbReference type="Proteomes" id="UP000239711">
    <property type="component" value="Unassembled WGS sequence"/>
</dbReference>
<organism evidence="1 2">
    <name type="scientific">Sphingobacterium haloxyli</name>
    <dbReference type="NCBI Taxonomy" id="2100533"/>
    <lineage>
        <taxon>Bacteria</taxon>
        <taxon>Pseudomonadati</taxon>
        <taxon>Bacteroidota</taxon>
        <taxon>Sphingobacteriia</taxon>
        <taxon>Sphingobacteriales</taxon>
        <taxon>Sphingobacteriaceae</taxon>
        <taxon>Sphingobacterium</taxon>
    </lineage>
</organism>
<evidence type="ECO:0000313" key="2">
    <source>
        <dbReference type="Proteomes" id="UP000239711"/>
    </source>
</evidence>
<dbReference type="EMBL" id="PVBQ01000037">
    <property type="protein sequence ID" value="PRD43773.1"/>
    <property type="molecule type" value="Genomic_DNA"/>
</dbReference>
<name>A0A2S9ITB3_9SPHI</name>
<dbReference type="AlphaFoldDB" id="A0A2S9ITB3"/>
<keyword evidence="2" id="KW-1185">Reference proteome</keyword>
<protein>
    <submittedName>
        <fullName evidence="1">Uncharacterized protein</fullName>
    </submittedName>
</protein>
<gene>
    <name evidence="1" type="ORF">C5745_19800</name>
</gene>
<reference evidence="1 2" key="1">
    <citation type="submission" date="2018-02" db="EMBL/GenBank/DDBJ databases">
        <title>The draft genome of Sphingobacterium sp. 5JN-11.</title>
        <authorList>
            <person name="Liu L."/>
            <person name="Li L."/>
            <person name="Liang L."/>
            <person name="Zhang X."/>
            <person name="Wang T."/>
        </authorList>
    </citation>
    <scope>NUCLEOTIDE SEQUENCE [LARGE SCALE GENOMIC DNA]</scope>
    <source>
        <strain evidence="1 2">5JN-11</strain>
    </source>
</reference>
<accession>A0A2S9ITB3</accession>
<comment type="caution">
    <text evidence="1">The sequence shown here is derived from an EMBL/GenBank/DDBJ whole genome shotgun (WGS) entry which is preliminary data.</text>
</comment>
<evidence type="ECO:0000313" key="1">
    <source>
        <dbReference type="EMBL" id="PRD43773.1"/>
    </source>
</evidence>
<sequence>MEWKHMGKTMRISFLISLSGPRLTDGAPKNELKKICKTPISKYFQNLGTITEIVYISTIWGINDFGKDRFGTNWKRR</sequence>
<proteinExistence type="predicted"/>